<comment type="subcellular location">
    <subcellularLocation>
        <location evidence="2">Nucleus</location>
    </subcellularLocation>
</comment>
<dbReference type="PANTHER" id="PTHR12461">
    <property type="entry name" value="HYPOXIA-INDUCIBLE FACTOR 1 ALPHA INHIBITOR-RELATED"/>
    <property type="match status" value="1"/>
</dbReference>
<dbReference type="Pfam" id="PF13621">
    <property type="entry name" value="Cupin_8"/>
    <property type="match status" value="1"/>
</dbReference>
<dbReference type="Gene3D" id="2.60.120.650">
    <property type="entry name" value="Cupin"/>
    <property type="match status" value="1"/>
</dbReference>
<keyword evidence="5" id="KW-0408">Iron</keyword>
<evidence type="ECO:0000256" key="6">
    <source>
        <dbReference type="ARBA" id="ARBA00023242"/>
    </source>
</evidence>
<dbReference type="EMBL" id="KZ989295">
    <property type="protein sequence ID" value="RKP26974.1"/>
    <property type="molecule type" value="Genomic_DNA"/>
</dbReference>
<keyword evidence="4" id="KW-0560">Oxidoreductase</keyword>
<sequence>MQQWPAMTRWAEADYLLEVLGRRWVPVEIGRRYTDAQWQQKLMPLADFLRDYVVEGAAMGYLAQHDLFRQVPRLRHDIHVPDYCYAVETSTGTVQTHAWFGPAGTTSPLHYDPDHNLFAQVVGRKQFRLYAPDQPVYPHATGTMLHNTSQVDGMVDVEAPCWEAFPAFAQAQGYDCTLQPGDLLYIPPLWWHYVRALDTSFSVSFWF</sequence>
<keyword evidence="9" id="KW-1185">Reference proteome</keyword>
<dbReference type="GO" id="GO:0005634">
    <property type="term" value="C:nucleus"/>
    <property type="evidence" value="ECO:0007669"/>
    <property type="project" value="UniProtKB-SubCell"/>
</dbReference>
<dbReference type="Proteomes" id="UP000278143">
    <property type="component" value="Unassembled WGS sequence"/>
</dbReference>
<evidence type="ECO:0000256" key="2">
    <source>
        <dbReference type="ARBA" id="ARBA00004123"/>
    </source>
</evidence>
<dbReference type="AlphaFoldDB" id="A0A4P9Z375"/>
<dbReference type="PANTHER" id="PTHR12461:SF106">
    <property type="entry name" value="BIFUNCTIONAL PEPTIDASE AND ARGINYL-HYDROXYLASE JMJD5"/>
    <property type="match status" value="1"/>
</dbReference>
<comment type="cofactor">
    <cofactor evidence="1">
        <name>Fe(2+)</name>
        <dbReference type="ChEBI" id="CHEBI:29033"/>
    </cofactor>
</comment>
<evidence type="ECO:0000313" key="8">
    <source>
        <dbReference type="EMBL" id="RKP26974.1"/>
    </source>
</evidence>
<dbReference type="SMART" id="SM00558">
    <property type="entry name" value="JmjC"/>
    <property type="match status" value="1"/>
</dbReference>
<feature type="domain" description="JmjC" evidence="7">
    <location>
        <begin position="60"/>
        <end position="207"/>
    </location>
</feature>
<dbReference type="GO" id="GO:0046872">
    <property type="term" value="F:metal ion binding"/>
    <property type="evidence" value="ECO:0007669"/>
    <property type="project" value="UniProtKB-KW"/>
</dbReference>
<dbReference type="InterPro" id="IPR003347">
    <property type="entry name" value="JmjC_dom"/>
</dbReference>
<dbReference type="PROSITE" id="PS51184">
    <property type="entry name" value="JMJC"/>
    <property type="match status" value="1"/>
</dbReference>
<dbReference type="InterPro" id="IPR041667">
    <property type="entry name" value="Cupin_8"/>
</dbReference>
<name>A0A4P9Z375_9FUNG</name>
<keyword evidence="6" id="KW-0539">Nucleus</keyword>
<dbReference type="OrthoDB" id="47172at2759"/>
<reference evidence="9" key="1">
    <citation type="journal article" date="2018" name="Nat. Microbiol.">
        <title>Leveraging single-cell genomics to expand the fungal tree of life.</title>
        <authorList>
            <person name="Ahrendt S.R."/>
            <person name="Quandt C.A."/>
            <person name="Ciobanu D."/>
            <person name="Clum A."/>
            <person name="Salamov A."/>
            <person name="Andreopoulos B."/>
            <person name="Cheng J.F."/>
            <person name="Woyke T."/>
            <person name="Pelin A."/>
            <person name="Henrissat B."/>
            <person name="Reynolds N.K."/>
            <person name="Benny G.L."/>
            <person name="Smith M.E."/>
            <person name="James T.Y."/>
            <person name="Grigoriev I.V."/>
        </authorList>
    </citation>
    <scope>NUCLEOTIDE SEQUENCE [LARGE SCALE GENOMIC DNA]</scope>
    <source>
        <strain evidence="9">Benny S71-1</strain>
    </source>
</reference>
<evidence type="ECO:0000256" key="3">
    <source>
        <dbReference type="ARBA" id="ARBA00022723"/>
    </source>
</evidence>
<protein>
    <recommendedName>
        <fullName evidence="7">JmjC domain-containing protein</fullName>
    </recommendedName>
</protein>
<evidence type="ECO:0000256" key="4">
    <source>
        <dbReference type="ARBA" id="ARBA00023002"/>
    </source>
</evidence>
<proteinExistence type="predicted"/>
<keyword evidence="3" id="KW-0479">Metal-binding</keyword>
<gene>
    <name evidence="8" type="ORF">SYNPS1DRAFT_13376</name>
</gene>
<evidence type="ECO:0000256" key="5">
    <source>
        <dbReference type="ARBA" id="ARBA00023004"/>
    </source>
</evidence>
<dbReference type="SUPFAM" id="SSF51197">
    <property type="entry name" value="Clavaminate synthase-like"/>
    <property type="match status" value="1"/>
</dbReference>
<dbReference type="GO" id="GO:0051864">
    <property type="term" value="F:histone H3K36 demethylase activity"/>
    <property type="evidence" value="ECO:0007669"/>
    <property type="project" value="TreeGrafter"/>
</dbReference>
<accession>A0A4P9Z375</accession>
<evidence type="ECO:0000259" key="7">
    <source>
        <dbReference type="PROSITE" id="PS51184"/>
    </source>
</evidence>
<evidence type="ECO:0000256" key="1">
    <source>
        <dbReference type="ARBA" id="ARBA00001954"/>
    </source>
</evidence>
<organism evidence="8 9">
    <name type="scientific">Syncephalis pseudoplumigaleata</name>
    <dbReference type="NCBI Taxonomy" id="1712513"/>
    <lineage>
        <taxon>Eukaryota</taxon>
        <taxon>Fungi</taxon>
        <taxon>Fungi incertae sedis</taxon>
        <taxon>Zoopagomycota</taxon>
        <taxon>Zoopagomycotina</taxon>
        <taxon>Zoopagomycetes</taxon>
        <taxon>Zoopagales</taxon>
        <taxon>Piptocephalidaceae</taxon>
        <taxon>Syncephalis</taxon>
    </lineage>
</organism>
<evidence type="ECO:0000313" key="9">
    <source>
        <dbReference type="Proteomes" id="UP000278143"/>
    </source>
</evidence>